<comment type="caution">
    <text evidence="11">The sequence shown here is derived from an EMBL/GenBank/DDBJ whole genome shotgun (WGS) entry which is preliminary data.</text>
</comment>
<evidence type="ECO:0000256" key="3">
    <source>
        <dbReference type="ARBA" id="ARBA00023136"/>
    </source>
</evidence>
<feature type="compositionally biased region" description="Basic and acidic residues" evidence="7">
    <location>
        <begin position="316"/>
        <end position="325"/>
    </location>
</feature>
<reference evidence="11 12" key="1">
    <citation type="submission" date="2019-07" db="EMBL/GenBank/DDBJ databases">
        <authorList>
            <person name="Kim J."/>
        </authorList>
    </citation>
    <scope>NUCLEOTIDE SEQUENCE [LARGE SCALE GENOMIC DNA]</scope>
    <source>
        <strain evidence="11 12">JC52</strain>
    </source>
</reference>
<dbReference type="PANTHER" id="PTHR32089">
    <property type="entry name" value="METHYL-ACCEPTING CHEMOTAXIS PROTEIN MCPB"/>
    <property type="match status" value="1"/>
</dbReference>
<keyword evidence="2" id="KW-1003">Cell membrane</keyword>
<feature type="transmembrane region" description="Helical" evidence="8">
    <location>
        <begin position="195"/>
        <end position="214"/>
    </location>
</feature>
<sequence length="574" mass="62008">MKGATKMKLTVGNKLYLGFACVVLLMLISGVISVRNMHSINAATSKVTHVWLPGVESINRIDFLTQLLKTTDLSLMATTEPAAEQAYIQQVTQTAMQIDDQLTAYEPTISSEEEKQLFQDMKQQIGELMKIHGELVMAVNNGSKNGPKQKETLQKWDEVSKKMQELVSKLVELNHNGAQSASMDSERTYTSSLKFTWVMIILSLVISMGLAYYITKNIAGPVRRVSQALREMADGNLQVGDIEVSNRDEIGELVESLRITVSRMRTMILELQGAAAQVAASSQQLLAGADETAQGSRQIAASMKGVTESADTQLRSSEECSRGMDEMSGGIQRTAEASSTVAEMASEALRHAEDGQRYIEAAMGGMTAVREAMSVSSEGIRDLNSRSTEIAEVGRMISEIASQTDLLALNAAIEAARAGEQGRGFSVVASEVRKLSEQAGQFATQISELIRSVQQDIKHTAESMDTSMQRIGIGVEKVQAAGASFRELVSSSERVNQQICEVAAVAEEMSASSEQITASVTQMAYTASASSEQCQGVAATTKEQLAAMQDISQSAHSLGRTAEELQLAAGRFRT</sequence>
<dbReference type="SUPFAM" id="SSF58104">
    <property type="entry name" value="Methyl-accepting chemotaxis protein (MCP) signaling domain"/>
    <property type="match status" value="1"/>
</dbReference>
<evidence type="ECO:0000256" key="2">
    <source>
        <dbReference type="ARBA" id="ARBA00022475"/>
    </source>
</evidence>
<dbReference type="AlphaFoldDB" id="A0A559K0N9"/>
<dbReference type="Gene3D" id="6.10.340.10">
    <property type="match status" value="1"/>
</dbReference>
<dbReference type="CDD" id="cd11386">
    <property type="entry name" value="MCP_signal"/>
    <property type="match status" value="1"/>
</dbReference>
<keyword evidence="4 6" id="KW-0807">Transducer</keyword>
<gene>
    <name evidence="11" type="ORF">FPZ49_28895</name>
</gene>
<keyword evidence="12" id="KW-1185">Reference proteome</keyword>
<dbReference type="OrthoDB" id="358716at2"/>
<evidence type="ECO:0000259" key="10">
    <source>
        <dbReference type="PROSITE" id="PS50885"/>
    </source>
</evidence>
<evidence type="ECO:0000259" key="9">
    <source>
        <dbReference type="PROSITE" id="PS50111"/>
    </source>
</evidence>
<evidence type="ECO:0000313" key="11">
    <source>
        <dbReference type="EMBL" id="TVY05693.1"/>
    </source>
</evidence>
<dbReference type="PROSITE" id="PS50885">
    <property type="entry name" value="HAMP"/>
    <property type="match status" value="1"/>
</dbReference>
<dbReference type="EMBL" id="VNJI01000053">
    <property type="protein sequence ID" value="TVY05693.1"/>
    <property type="molecule type" value="Genomic_DNA"/>
</dbReference>
<evidence type="ECO:0000256" key="8">
    <source>
        <dbReference type="SAM" id="Phobius"/>
    </source>
</evidence>
<dbReference type="GO" id="GO:0006935">
    <property type="term" value="P:chemotaxis"/>
    <property type="evidence" value="ECO:0007669"/>
    <property type="project" value="InterPro"/>
</dbReference>
<dbReference type="PROSITE" id="PS50111">
    <property type="entry name" value="CHEMOTAXIS_TRANSDUC_2"/>
    <property type="match status" value="1"/>
</dbReference>
<feature type="domain" description="HAMP" evidence="10">
    <location>
        <begin position="216"/>
        <end position="269"/>
    </location>
</feature>
<feature type="region of interest" description="Disordered" evidence="7">
    <location>
        <begin position="303"/>
        <end position="330"/>
    </location>
</feature>
<keyword evidence="8" id="KW-1133">Transmembrane helix</keyword>
<dbReference type="SMART" id="SM00304">
    <property type="entry name" value="HAMP"/>
    <property type="match status" value="1"/>
</dbReference>
<dbReference type="GO" id="GO:0005886">
    <property type="term" value="C:plasma membrane"/>
    <property type="evidence" value="ECO:0007669"/>
    <property type="project" value="UniProtKB-SubCell"/>
</dbReference>
<evidence type="ECO:0000256" key="4">
    <source>
        <dbReference type="ARBA" id="ARBA00023224"/>
    </source>
</evidence>
<dbReference type="Gene3D" id="1.10.287.950">
    <property type="entry name" value="Methyl-accepting chemotaxis protein"/>
    <property type="match status" value="1"/>
</dbReference>
<evidence type="ECO:0000256" key="1">
    <source>
        <dbReference type="ARBA" id="ARBA00004236"/>
    </source>
</evidence>
<comment type="similarity">
    <text evidence="5">Belongs to the methyl-accepting chemotaxis (MCP) protein family.</text>
</comment>
<dbReference type="PRINTS" id="PR00260">
    <property type="entry name" value="CHEMTRNSDUCR"/>
</dbReference>
<protein>
    <submittedName>
        <fullName evidence="11">Methyl-accepting chemotaxis protein</fullName>
    </submittedName>
</protein>
<proteinExistence type="inferred from homology"/>
<keyword evidence="8" id="KW-0812">Transmembrane</keyword>
<feature type="transmembrane region" description="Helical" evidence="8">
    <location>
        <begin position="15"/>
        <end position="34"/>
    </location>
</feature>
<comment type="subcellular location">
    <subcellularLocation>
        <location evidence="1">Cell membrane</location>
    </subcellularLocation>
</comment>
<evidence type="ECO:0000256" key="5">
    <source>
        <dbReference type="ARBA" id="ARBA00029447"/>
    </source>
</evidence>
<dbReference type="GO" id="GO:0007165">
    <property type="term" value="P:signal transduction"/>
    <property type="evidence" value="ECO:0007669"/>
    <property type="project" value="UniProtKB-KW"/>
</dbReference>
<dbReference type="Pfam" id="PF00015">
    <property type="entry name" value="MCPsignal"/>
    <property type="match status" value="1"/>
</dbReference>
<dbReference type="InterPro" id="IPR024478">
    <property type="entry name" value="HlyB_4HB_MCP"/>
</dbReference>
<dbReference type="Pfam" id="PF00672">
    <property type="entry name" value="HAMP"/>
    <property type="match status" value="1"/>
</dbReference>
<organism evidence="11 12">
    <name type="scientific">Paenibacillus cremeus</name>
    <dbReference type="NCBI Taxonomy" id="2163881"/>
    <lineage>
        <taxon>Bacteria</taxon>
        <taxon>Bacillati</taxon>
        <taxon>Bacillota</taxon>
        <taxon>Bacilli</taxon>
        <taxon>Bacillales</taxon>
        <taxon>Paenibacillaceae</taxon>
        <taxon>Paenibacillus</taxon>
    </lineage>
</organism>
<dbReference type="InterPro" id="IPR004090">
    <property type="entry name" value="Chemotax_Me-accpt_rcpt"/>
</dbReference>
<dbReference type="InterPro" id="IPR003660">
    <property type="entry name" value="HAMP_dom"/>
</dbReference>
<name>A0A559K0N9_9BACL</name>
<dbReference type="Pfam" id="PF12729">
    <property type="entry name" value="4HB_MCP_1"/>
    <property type="match status" value="1"/>
</dbReference>
<evidence type="ECO:0000256" key="6">
    <source>
        <dbReference type="PROSITE-ProRule" id="PRU00284"/>
    </source>
</evidence>
<dbReference type="InterPro" id="IPR004089">
    <property type="entry name" value="MCPsignal_dom"/>
</dbReference>
<feature type="domain" description="Methyl-accepting transducer" evidence="9">
    <location>
        <begin position="288"/>
        <end position="524"/>
    </location>
</feature>
<evidence type="ECO:0000313" key="12">
    <source>
        <dbReference type="Proteomes" id="UP000317036"/>
    </source>
</evidence>
<dbReference type="PANTHER" id="PTHR32089:SF112">
    <property type="entry name" value="LYSOZYME-LIKE PROTEIN-RELATED"/>
    <property type="match status" value="1"/>
</dbReference>
<dbReference type="SMART" id="SM00283">
    <property type="entry name" value="MA"/>
    <property type="match status" value="1"/>
</dbReference>
<accession>A0A559K0N9</accession>
<keyword evidence="3 8" id="KW-0472">Membrane</keyword>
<evidence type="ECO:0000256" key="7">
    <source>
        <dbReference type="SAM" id="MobiDB-lite"/>
    </source>
</evidence>
<dbReference type="Proteomes" id="UP000317036">
    <property type="component" value="Unassembled WGS sequence"/>
</dbReference>
<dbReference type="CDD" id="cd06225">
    <property type="entry name" value="HAMP"/>
    <property type="match status" value="1"/>
</dbReference>
<dbReference type="GO" id="GO:0004888">
    <property type="term" value="F:transmembrane signaling receptor activity"/>
    <property type="evidence" value="ECO:0007669"/>
    <property type="project" value="InterPro"/>
</dbReference>